<gene>
    <name evidence="1" type="ORF">SI7747_01000333</name>
    <name evidence="2" type="ORF">SI8410_01000405</name>
</gene>
<reference evidence="1" key="1">
    <citation type="submission" date="2019-12" db="EMBL/GenBank/DDBJ databases">
        <authorList>
            <person name="Scholz U."/>
            <person name="Mascher M."/>
            <person name="Fiebig A."/>
        </authorList>
    </citation>
    <scope>NUCLEOTIDE SEQUENCE</scope>
</reference>
<evidence type="ECO:0000313" key="2">
    <source>
        <dbReference type="EMBL" id="CAA7388103.1"/>
    </source>
</evidence>
<dbReference type="AlphaFoldDB" id="A0A7I8I8J2"/>
<sequence>MRVEKYSRNKNEWRFIAINRTRLSEIREQKSI</sequence>
<accession>A0A7I8I8J2</accession>
<keyword evidence="3" id="KW-1185">Reference proteome</keyword>
<protein>
    <submittedName>
        <fullName evidence="1">Uncharacterized protein</fullName>
    </submittedName>
</protein>
<organism evidence="1">
    <name type="scientific">Spirodela intermedia</name>
    <name type="common">Intermediate duckweed</name>
    <dbReference type="NCBI Taxonomy" id="51605"/>
    <lineage>
        <taxon>Eukaryota</taxon>
        <taxon>Viridiplantae</taxon>
        <taxon>Streptophyta</taxon>
        <taxon>Embryophyta</taxon>
        <taxon>Tracheophyta</taxon>
        <taxon>Spermatophyta</taxon>
        <taxon>Magnoliopsida</taxon>
        <taxon>Liliopsida</taxon>
        <taxon>Araceae</taxon>
        <taxon>Lemnoideae</taxon>
        <taxon>Spirodela</taxon>
    </lineage>
</organism>
<dbReference type="EMBL" id="LR746264">
    <property type="protein sequence ID" value="CAA7388103.1"/>
    <property type="molecule type" value="Genomic_DNA"/>
</dbReference>
<dbReference type="EMBL" id="LR743588">
    <property type="protein sequence ID" value="CAA2613928.1"/>
    <property type="molecule type" value="Genomic_DNA"/>
</dbReference>
<proteinExistence type="predicted"/>
<evidence type="ECO:0000313" key="1">
    <source>
        <dbReference type="EMBL" id="CAA2613928.1"/>
    </source>
</evidence>
<evidence type="ECO:0000313" key="3">
    <source>
        <dbReference type="Proteomes" id="UP000663760"/>
    </source>
</evidence>
<name>A0A7I8I8J2_SPIIN</name>
<dbReference type="Proteomes" id="UP000663760">
    <property type="component" value="Chromosome 1"/>
</dbReference>